<dbReference type="HOGENOM" id="CLU_031037_0_0_9"/>
<name>A0A096DEE6_FLAPL</name>
<dbReference type="RefSeq" id="WP_044940447.1">
    <property type="nucleotide sequence ID" value="NZ_KN174162.1"/>
</dbReference>
<keyword evidence="2" id="KW-1185">Reference proteome</keyword>
<evidence type="ECO:0000313" key="1">
    <source>
        <dbReference type="EMBL" id="KGF55884.1"/>
    </source>
</evidence>
<comment type="caution">
    <text evidence="1">The sequence shown here is derived from an EMBL/GenBank/DDBJ whole genome shotgun (WGS) entry which is preliminary data.</text>
</comment>
<protein>
    <submittedName>
        <fullName evidence="1">Csd1 family CRISPR-associated protein</fullName>
    </submittedName>
</protein>
<proteinExistence type="predicted"/>
<dbReference type="InterPro" id="IPR010144">
    <property type="entry name" value="CRISPR-assoc_prot_Csd1-typ"/>
</dbReference>
<gene>
    <name evidence="1" type="ORF">HMPREF9460_01718</name>
</gene>
<dbReference type="Pfam" id="PF09709">
    <property type="entry name" value="Cas_Csd1"/>
    <property type="match status" value="1"/>
</dbReference>
<organism evidence="1 2">
    <name type="scientific">Flavonifractor plautii 1_3_50AFAA</name>
    <dbReference type="NCBI Taxonomy" id="742738"/>
    <lineage>
        <taxon>Bacteria</taxon>
        <taxon>Bacillati</taxon>
        <taxon>Bacillota</taxon>
        <taxon>Clostridia</taxon>
        <taxon>Eubacteriales</taxon>
        <taxon>Oscillospiraceae</taxon>
        <taxon>Flavonifractor</taxon>
    </lineage>
</organism>
<dbReference type="PATRIC" id="fig|742738.3.peg.1766"/>
<evidence type="ECO:0000313" key="2">
    <source>
        <dbReference type="Proteomes" id="UP000029585"/>
    </source>
</evidence>
<sequence length="605" mass="68204">MILQALTDYYETLLELPPNKSKPPRFGWSQTNVRFAVFINSAGTLKNITLLESDTNKNGRPTAVPMQLKRSGTKPPPYFLCDTATYVLGIDKEGEITARSKAYFTAFSSYNKDILSHIDCLEARAVINFLDNWDIESALSNPIVQDALPYDLGKGNLAFYITDTNTWVLDSPKIQTGWDMYYQESSTQGCLGVCLVTGKDAPIARIHNSIKKLRTSSRSPNGWTLVGFDKGSPAFSSYGKEQGYNAPTSEYVAFAYTTALNHLLDDQEHVYQLGDTTVVCWARGGGDAYQSFFGGALLGAPMPYSAADLRGMTAQLCQGIPVDFQEEKLDPNMDFYILGLSPNAARLSVRFFLHNTFQGFLDHIQAHYDRLEIAQSNDNKFDNIPLWRLLYATVRSQTEYEPSSYKEAKQNLEKYLPPELSGEILRSILMNTRYPATLLNGITLRIRAEHEITRSRAAAIKACLLQNYCRLPIYSTLRKVLTVELNDSCNYQPYVLGRLFAVMEQIQLASADRKLNRTIKDSYFTSAATTPKNIYAKLFPLSEYHMKKLLRDKPGLANILGKEKGSLIGKLTAPIPPRFMPEETDCFYIGYYHQSNQKKEEKEHV</sequence>
<dbReference type="AlphaFoldDB" id="A0A096DEE6"/>
<reference evidence="1 2" key="1">
    <citation type="submission" date="2011-08" db="EMBL/GenBank/DDBJ databases">
        <title>The Genome Sequence of Clostridium orbiscindens 1_3_50AFAA.</title>
        <authorList>
            <consortium name="The Broad Institute Genome Sequencing Platform"/>
            <person name="Earl A."/>
            <person name="Ward D."/>
            <person name="Feldgarden M."/>
            <person name="Gevers D."/>
            <person name="Daigneault M."/>
            <person name="Strauss J."/>
            <person name="Allen-Vercoe E."/>
            <person name="Young S.K."/>
            <person name="Zeng Q."/>
            <person name="Gargeya S."/>
            <person name="Fitzgerald M."/>
            <person name="Haas B."/>
            <person name="Abouelleil A."/>
            <person name="Alvarado L."/>
            <person name="Arachchi H.M."/>
            <person name="Berlin A."/>
            <person name="Brown A."/>
            <person name="Chapman S.B."/>
            <person name="Chen Z."/>
            <person name="Dunbar C."/>
            <person name="Freedman E."/>
            <person name="Gearin G."/>
            <person name="Gellesch M."/>
            <person name="Goldberg J."/>
            <person name="Griggs A."/>
            <person name="Gujja S."/>
            <person name="Heiman D."/>
            <person name="Howarth C."/>
            <person name="Larson L."/>
            <person name="Lui A."/>
            <person name="MacDonald P.J.P."/>
            <person name="Montmayeur A."/>
            <person name="Murphy C."/>
            <person name="Neiman D."/>
            <person name="Pearson M."/>
            <person name="Priest M."/>
            <person name="Roberts A."/>
            <person name="Saif S."/>
            <person name="Shea T."/>
            <person name="Shenoy N."/>
            <person name="Sisk P."/>
            <person name="Stolte C."/>
            <person name="Sykes S."/>
            <person name="Wortman J."/>
            <person name="Nusbaum C."/>
            <person name="Birren B."/>
        </authorList>
    </citation>
    <scope>NUCLEOTIDE SEQUENCE [LARGE SCALE GENOMIC DNA]</scope>
    <source>
        <strain evidence="1 2">1_3_50AFAA</strain>
    </source>
</reference>
<dbReference type="EMBL" id="ADLO01000054">
    <property type="protein sequence ID" value="KGF55884.1"/>
    <property type="molecule type" value="Genomic_DNA"/>
</dbReference>
<accession>A0A096DEE6</accession>
<dbReference type="NCBIfam" id="TIGR01863">
    <property type="entry name" value="cas_Csd1"/>
    <property type="match status" value="1"/>
</dbReference>
<dbReference type="eggNOG" id="ENOG502Z7WH">
    <property type="taxonomic scope" value="Bacteria"/>
</dbReference>
<dbReference type="Proteomes" id="UP000029585">
    <property type="component" value="Unassembled WGS sequence"/>
</dbReference>